<accession>A0ABT8ZVC9</accession>
<evidence type="ECO:0000313" key="2">
    <source>
        <dbReference type="Proteomes" id="UP001176468"/>
    </source>
</evidence>
<evidence type="ECO:0000313" key="1">
    <source>
        <dbReference type="EMBL" id="MDO7841540.1"/>
    </source>
</evidence>
<dbReference type="EMBL" id="JAUQSZ010000002">
    <property type="protein sequence ID" value="MDO7841540.1"/>
    <property type="molecule type" value="Genomic_DNA"/>
</dbReference>
<protein>
    <submittedName>
        <fullName evidence="1">Uncharacterized protein</fullName>
    </submittedName>
</protein>
<dbReference type="Proteomes" id="UP001176468">
    <property type="component" value="Unassembled WGS sequence"/>
</dbReference>
<dbReference type="RefSeq" id="WP_304559986.1">
    <property type="nucleotide sequence ID" value="NZ_JAUQSZ010000002.1"/>
</dbReference>
<name>A0ABT8ZVC9_9SPHN</name>
<keyword evidence="2" id="KW-1185">Reference proteome</keyword>
<sequence length="49" mass="5319">MRAAVAVDILEQSNRAAAAWWREYAPNVLRPNGAFLFDLACGEVLSGPT</sequence>
<comment type="caution">
    <text evidence="1">The sequence shown here is derived from an EMBL/GenBank/DDBJ whole genome shotgun (WGS) entry which is preliminary data.</text>
</comment>
<gene>
    <name evidence="1" type="ORF">Q5H94_04325</name>
</gene>
<organism evidence="1 2">
    <name type="scientific">Sphingomonas immobilis</name>
    <dbReference type="NCBI Taxonomy" id="3063997"/>
    <lineage>
        <taxon>Bacteria</taxon>
        <taxon>Pseudomonadati</taxon>
        <taxon>Pseudomonadota</taxon>
        <taxon>Alphaproteobacteria</taxon>
        <taxon>Sphingomonadales</taxon>
        <taxon>Sphingomonadaceae</taxon>
        <taxon>Sphingomonas</taxon>
    </lineage>
</organism>
<reference evidence="1" key="1">
    <citation type="submission" date="2023-07" db="EMBL/GenBank/DDBJ databases">
        <authorList>
            <person name="Kim M.K."/>
        </authorList>
    </citation>
    <scope>NUCLEOTIDE SEQUENCE</scope>
    <source>
        <strain evidence="1">CA1-15</strain>
    </source>
</reference>
<proteinExistence type="predicted"/>